<feature type="transmembrane region" description="Helical" evidence="7">
    <location>
        <begin position="42"/>
        <end position="63"/>
    </location>
</feature>
<name>A0ABY8DI70_9HYPH</name>
<dbReference type="PROSITE" id="PS50928">
    <property type="entry name" value="ABC_TM1"/>
    <property type="match status" value="1"/>
</dbReference>
<feature type="transmembrane region" description="Helical" evidence="7">
    <location>
        <begin position="166"/>
        <end position="186"/>
    </location>
</feature>
<dbReference type="RefSeq" id="WP_280662550.1">
    <property type="nucleotide sequence ID" value="NZ_CP120374.1"/>
</dbReference>
<keyword evidence="6 7" id="KW-0472">Membrane</keyword>
<keyword evidence="2 7" id="KW-0813">Transport</keyword>
<feature type="domain" description="ABC transmembrane type-1" evidence="8">
    <location>
        <begin position="128"/>
        <end position="353"/>
    </location>
</feature>
<keyword evidence="3" id="KW-1003">Cell membrane</keyword>
<dbReference type="InterPro" id="IPR045621">
    <property type="entry name" value="BPD_transp_1_N"/>
</dbReference>
<gene>
    <name evidence="9" type="ORF">PZN02_004138</name>
</gene>
<evidence type="ECO:0000259" key="8">
    <source>
        <dbReference type="PROSITE" id="PS50928"/>
    </source>
</evidence>
<dbReference type="SUPFAM" id="SSF161098">
    <property type="entry name" value="MetI-like"/>
    <property type="match status" value="1"/>
</dbReference>
<dbReference type="InterPro" id="IPR000515">
    <property type="entry name" value="MetI-like"/>
</dbReference>
<evidence type="ECO:0000256" key="1">
    <source>
        <dbReference type="ARBA" id="ARBA00004651"/>
    </source>
</evidence>
<proteinExistence type="inferred from homology"/>
<feature type="transmembrane region" description="Helical" evidence="7">
    <location>
        <begin position="230"/>
        <end position="253"/>
    </location>
</feature>
<feature type="transmembrane region" description="Helical" evidence="7">
    <location>
        <begin position="134"/>
        <end position="154"/>
    </location>
</feature>
<evidence type="ECO:0000256" key="5">
    <source>
        <dbReference type="ARBA" id="ARBA00022989"/>
    </source>
</evidence>
<accession>A0ABY8DI70</accession>
<comment type="similarity">
    <text evidence="7">Belongs to the binding-protein-dependent transport system permease family.</text>
</comment>
<evidence type="ECO:0000256" key="6">
    <source>
        <dbReference type="ARBA" id="ARBA00023136"/>
    </source>
</evidence>
<dbReference type="PANTHER" id="PTHR43163:SF6">
    <property type="entry name" value="DIPEPTIDE TRANSPORT SYSTEM PERMEASE PROTEIN DPPB-RELATED"/>
    <property type="match status" value="1"/>
</dbReference>
<sequence>MDPDAACGPSLLPVLLLKSRRRWTSRGAEGHVSMAFYLAKRACGLAIVLMVMSFIVFLLQSVIPSDPARAIAGPYAPSSTIETVREELGLNDPIAVQYGHFLMRVSAGDLGKSVRTRQPVGDDLLRYLPATLELILVSTILAMGLAFSLTLLLLGGARSRVLRHVFIALGSTPIILLAVLLAYVFWFRLAWLPGSGRLQFRDFDGTTGFHVLDGLLAGRPDVSVDAMAHLILPATALALPFAVAVVRSLAGALHDAMRQPYIRTARGKGLSEAAVVLRHGLRNAASAPLAMTGLQIRLLFGNLLVVESVFGWPGLGLYMTQSFATADLPAILGVSMVFGTIYILVSIAVEIAQSLTDPRIEL</sequence>
<dbReference type="Proteomes" id="UP001229355">
    <property type="component" value="Chromosome 2"/>
</dbReference>
<evidence type="ECO:0000256" key="7">
    <source>
        <dbReference type="RuleBase" id="RU363032"/>
    </source>
</evidence>
<evidence type="ECO:0000256" key="3">
    <source>
        <dbReference type="ARBA" id="ARBA00022475"/>
    </source>
</evidence>
<evidence type="ECO:0000313" key="10">
    <source>
        <dbReference type="Proteomes" id="UP001229355"/>
    </source>
</evidence>
<comment type="subcellular location">
    <subcellularLocation>
        <location evidence="1 7">Cell membrane</location>
        <topology evidence="1 7">Multi-pass membrane protein</topology>
    </subcellularLocation>
</comment>
<dbReference type="Pfam" id="PF00528">
    <property type="entry name" value="BPD_transp_1"/>
    <property type="match status" value="1"/>
</dbReference>
<dbReference type="Pfam" id="PF19300">
    <property type="entry name" value="BPD_transp_1_N"/>
    <property type="match status" value="1"/>
</dbReference>
<dbReference type="InterPro" id="IPR035906">
    <property type="entry name" value="MetI-like_sf"/>
</dbReference>
<feature type="transmembrane region" description="Helical" evidence="7">
    <location>
        <begin position="298"/>
        <end position="318"/>
    </location>
</feature>
<evidence type="ECO:0000256" key="4">
    <source>
        <dbReference type="ARBA" id="ARBA00022692"/>
    </source>
</evidence>
<dbReference type="EMBL" id="CP120374">
    <property type="protein sequence ID" value="WEX90586.1"/>
    <property type="molecule type" value="Genomic_DNA"/>
</dbReference>
<feature type="transmembrane region" description="Helical" evidence="7">
    <location>
        <begin position="330"/>
        <end position="352"/>
    </location>
</feature>
<evidence type="ECO:0000256" key="2">
    <source>
        <dbReference type="ARBA" id="ARBA00022448"/>
    </source>
</evidence>
<keyword evidence="4 7" id="KW-0812">Transmembrane</keyword>
<reference evidence="9 10" key="1">
    <citation type="submission" date="2023-03" db="EMBL/GenBank/DDBJ databases">
        <authorList>
            <person name="Kaur S."/>
            <person name="Espinosa-Saiz D."/>
            <person name="Velazquez E."/>
            <person name="Menendez E."/>
            <person name="diCenzo G.C."/>
        </authorList>
    </citation>
    <scope>NUCLEOTIDE SEQUENCE [LARGE SCALE GENOMIC DNA]</scope>
    <source>
        <strain evidence="9 10">LMG 24692</strain>
    </source>
</reference>
<evidence type="ECO:0000313" key="9">
    <source>
        <dbReference type="EMBL" id="WEX90586.1"/>
    </source>
</evidence>
<dbReference type="PANTHER" id="PTHR43163">
    <property type="entry name" value="DIPEPTIDE TRANSPORT SYSTEM PERMEASE PROTEIN DPPB-RELATED"/>
    <property type="match status" value="1"/>
</dbReference>
<keyword evidence="10" id="KW-1185">Reference proteome</keyword>
<protein>
    <submittedName>
        <fullName evidence="9">ABC transporter permease</fullName>
    </submittedName>
</protein>
<organism evidence="9 10">
    <name type="scientific">Sinorhizobium garamanticum</name>
    <dbReference type="NCBI Taxonomy" id="680247"/>
    <lineage>
        <taxon>Bacteria</taxon>
        <taxon>Pseudomonadati</taxon>
        <taxon>Pseudomonadota</taxon>
        <taxon>Alphaproteobacteria</taxon>
        <taxon>Hyphomicrobiales</taxon>
        <taxon>Rhizobiaceae</taxon>
        <taxon>Sinorhizobium/Ensifer group</taxon>
        <taxon>Sinorhizobium</taxon>
    </lineage>
</organism>
<keyword evidence="5 7" id="KW-1133">Transmembrane helix</keyword>
<dbReference type="Gene3D" id="1.10.3720.10">
    <property type="entry name" value="MetI-like"/>
    <property type="match status" value="1"/>
</dbReference>